<evidence type="ECO:0000313" key="3">
    <source>
        <dbReference type="Proteomes" id="UP001281761"/>
    </source>
</evidence>
<protein>
    <recommendedName>
        <fullName evidence="4">SPRY domain-containing protein</fullName>
    </recommendedName>
</protein>
<comment type="caution">
    <text evidence="2">The sequence shown here is derived from an EMBL/GenBank/DDBJ whole genome shotgun (WGS) entry which is preliminary data.</text>
</comment>
<organism evidence="2 3">
    <name type="scientific">Blattamonas nauphoetae</name>
    <dbReference type="NCBI Taxonomy" id="2049346"/>
    <lineage>
        <taxon>Eukaryota</taxon>
        <taxon>Metamonada</taxon>
        <taxon>Preaxostyla</taxon>
        <taxon>Oxymonadida</taxon>
        <taxon>Blattamonas</taxon>
    </lineage>
</organism>
<dbReference type="Proteomes" id="UP001281761">
    <property type="component" value="Unassembled WGS sequence"/>
</dbReference>
<name>A0ABQ9Y2K9_9EUKA</name>
<evidence type="ECO:0000256" key="1">
    <source>
        <dbReference type="SAM" id="MobiDB-lite"/>
    </source>
</evidence>
<reference evidence="2 3" key="1">
    <citation type="journal article" date="2022" name="bioRxiv">
        <title>Genomics of Preaxostyla Flagellates Illuminates Evolutionary Transitions and the Path Towards Mitochondrial Loss.</title>
        <authorList>
            <person name="Novak L.V.F."/>
            <person name="Treitli S.C."/>
            <person name="Pyrih J."/>
            <person name="Halakuc P."/>
            <person name="Pipaliya S.V."/>
            <person name="Vacek V."/>
            <person name="Brzon O."/>
            <person name="Soukal P."/>
            <person name="Eme L."/>
            <person name="Dacks J.B."/>
            <person name="Karnkowska A."/>
            <person name="Elias M."/>
            <person name="Hampl V."/>
        </authorList>
    </citation>
    <scope>NUCLEOTIDE SEQUENCE [LARGE SCALE GENOMIC DNA]</scope>
    <source>
        <strain evidence="2">NAU3</strain>
        <tissue evidence="2">Gut</tissue>
    </source>
</reference>
<feature type="region of interest" description="Disordered" evidence="1">
    <location>
        <begin position="1"/>
        <end position="27"/>
    </location>
</feature>
<gene>
    <name evidence="2" type="ORF">BLNAU_7142</name>
</gene>
<proteinExistence type="predicted"/>
<evidence type="ECO:0000313" key="2">
    <source>
        <dbReference type="EMBL" id="KAK2957966.1"/>
    </source>
</evidence>
<dbReference type="EMBL" id="JARBJD010000042">
    <property type="protein sequence ID" value="KAK2957966.1"/>
    <property type="molecule type" value="Genomic_DNA"/>
</dbReference>
<sequence length="239" mass="26367">MGHSSSSQHKSTSKSQPAVDEPSQVENTPARLVSLPRLLIVDPSHFIVDGTTITRSTFGLNWQPSPIESPLFIEKAITEGVVSVTLTILALFEIKETEGIHLGLFDSTASLSLIEDSMKRGYDQRLGCDVYNSVAMKSCHGSLWCRKSSAKHNIALQLCHSDLKNGDCVRMEVNMDSTPRTLQFFVNGAAGYSYVSGLPSSVRIGISVSCFRISFRFDRITHNHRPTPIPPGMTEIKWN</sequence>
<evidence type="ECO:0008006" key="4">
    <source>
        <dbReference type="Google" id="ProtNLM"/>
    </source>
</evidence>
<accession>A0ABQ9Y2K9</accession>
<feature type="compositionally biased region" description="Low complexity" evidence="1">
    <location>
        <begin position="1"/>
        <end position="16"/>
    </location>
</feature>
<keyword evidence="3" id="KW-1185">Reference proteome</keyword>